<accession>M5UB46</accession>
<dbReference type="PATRIC" id="fig|1263870.3.peg.5675"/>
<protein>
    <submittedName>
        <fullName evidence="1">Uncharacterized protein</fullName>
    </submittedName>
</protein>
<dbReference type="EMBL" id="ANOH01000369">
    <property type="protein sequence ID" value="EMI53198.1"/>
    <property type="molecule type" value="Genomic_DNA"/>
</dbReference>
<evidence type="ECO:0000313" key="2">
    <source>
        <dbReference type="Proteomes" id="UP000011885"/>
    </source>
</evidence>
<name>M5UB46_9BACT</name>
<dbReference type="AlphaFoldDB" id="M5UB46"/>
<evidence type="ECO:0000313" key="1">
    <source>
        <dbReference type="EMBL" id="EMI53198.1"/>
    </source>
</evidence>
<proteinExistence type="predicted"/>
<dbReference type="RefSeq" id="WP_008685856.1">
    <property type="nucleotide sequence ID" value="NZ_ANOH01000369.1"/>
</dbReference>
<reference evidence="1 2" key="1">
    <citation type="journal article" date="2013" name="Mar. Genomics">
        <title>Expression of sulfatases in Rhodopirellula baltica and the diversity of sulfatases in the genus Rhodopirellula.</title>
        <authorList>
            <person name="Wegner C.E."/>
            <person name="Richter-Heitmann T."/>
            <person name="Klindworth A."/>
            <person name="Klockow C."/>
            <person name="Richter M."/>
            <person name="Achstetter T."/>
            <person name="Glockner F.O."/>
            <person name="Harder J."/>
        </authorList>
    </citation>
    <scope>NUCLEOTIDE SEQUENCE [LARGE SCALE GENOMIC DNA]</scope>
    <source>
        <strain evidence="1 2">SM41</strain>
    </source>
</reference>
<sequence length="85" mass="9465">MLYFICWVVFLVGVILSVVVAHVMSNRGNKANVAPAADDEMMLSEEMPDDEGAIEDPQAFEEVAEFGSDAVEQVDDFEAFEEEFK</sequence>
<dbReference type="Proteomes" id="UP000011885">
    <property type="component" value="Unassembled WGS sequence"/>
</dbReference>
<keyword evidence="2" id="KW-1185">Reference proteome</keyword>
<gene>
    <name evidence="1" type="ORF">RSSM_05351</name>
</gene>
<organism evidence="1 2">
    <name type="scientific">Rhodopirellula sallentina SM41</name>
    <dbReference type="NCBI Taxonomy" id="1263870"/>
    <lineage>
        <taxon>Bacteria</taxon>
        <taxon>Pseudomonadati</taxon>
        <taxon>Planctomycetota</taxon>
        <taxon>Planctomycetia</taxon>
        <taxon>Pirellulales</taxon>
        <taxon>Pirellulaceae</taxon>
        <taxon>Rhodopirellula</taxon>
    </lineage>
</organism>
<comment type="caution">
    <text evidence="1">The sequence shown here is derived from an EMBL/GenBank/DDBJ whole genome shotgun (WGS) entry which is preliminary data.</text>
</comment>